<name>A0ABW1A5E5_9ACTN</name>
<evidence type="ECO:0000256" key="3">
    <source>
        <dbReference type="ARBA" id="ARBA00023082"/>
    </source>
</evidence>
<dbReference type="InterPro" id="IPR039425">
    <property type="entry name" value="RNA_pol_sigma-70-like"/>
</dbReference>
<dbReference type="InterPro" id="IPR007627">
    <property type="entry name" value="RNA_pol_sigma70_r2"/>
</dbReference>
<proteinExistence type="inferred from homology"/>
<feature type="compositionally biased region" description="Pro residues" evidence="6">
    <location>
        <begin position="531"/>
        <end position="545"/>
    </location>
</feature>
<dbReference type="SUPFAM" id="SSF88946">
    <property type="entry name" value="Sigma2 domain of RNA polymerase sigma factors"/>
    <property type="match status" value="1"/>
</dbReference>
<comment type="caution">
    <text evidence="8">The sequence shown here is derived from an EMBL/GenBank/DDBJ whole genome shotgun (WGS) entry which is preliminary data.</text>
</comment>
<feature type="compositionally biased region" description="Gly residues" evidence="6">
    <location>
        <begin position="120"/>
        <end position="132"/>
    </location>
</feature>
<keyword evidence="5" id="KW-0804">Transcription</keyword>
<dbReference type="InterPro" id="IPR013324">
    <property type="entry name" value="RNA_pol_sigma_r3/r4-like"/>
</dbReference>
<feature type="compositionally biased region" description="Acidic residues" evidence="6">
    <location>
        <begin position="287"/>
        <end position="298"/>
    </location>
</feature>
<evidence type="ECO:0000256" key="5">
    <source>
        <dbReference type="ARBA" id="ARBA00023163"/>
    </source>
</evidence>
<dbReference type="Pfam" id="PF04542">
    <property type="entry name" value="Sigma70_r2"/>
    <property type="match status" value="1"/>
</dbReference>
<keyword evidence="2" id="KW-0805">Transcription regulation</keyword>
<accession>A0ABW1A5E5</accession>
<evidence type="ECO:0000313" key="9">
    <source>
        <dbReference type="Proteomes" id="UP001596074"/>
    </source>
</evidence>
<organism evidence="8 9">
    <name type="scientific">Actinomadura rugatobispora</name>
    <dbReference type="NCBI Taxonomy" id="1994"/>
    <lineage>
        <taxon>Bacteria</taxon>
        <taxon>Bacillati</taxon>
        <taxon>Actinomycetota</taxon>
        <taxon>Actinomycetes</taxon>
        <taxon>Streptosporangiales</taxon>
        <taxon>Thermomonosporaceae</taxon>
        <taxon>Actinomadura</taxon>
    </lineage>
</organism>
<feature type="compositionally biased region" description="Low complexity" evidence="6">
    <location>
        <begin position="313"/>
        <end position="344"/>
    </location>
</feature>
<feature type="region of interest" description="Disordered" evidence="6">
    <location>
        <begin position="118"/>
        <end position="164"/>
    </location>
</feature>
<evidence type="ECO:0000256" key="6">
    <source>
        <dbReference type="SAM" id="MobiDB-lite"/>
    </source>
</evidence>
<protein>
    <submittedName>
        <fullName evidence="8">Sigma factor</fullName>
    </submittedName>
</protein>
<evidence type="ECO:0000259" key="7">
    <source>
        <dbReference type="Pfam" id="PF04542"/>
    </source>
</evidence>
<dbReference type="PANTHER" id="PTHR43133:SF8">
    <property type="entry name" value="RNA POLYMERASE SIGMA FACTOR HI_1459-RELATED"/>
    <property type="match status" value="1"/>
</dbReference>
<dbReference type="InterPro" id="IPR013325">
    <property type="entry name" value="RNA_pol_sigma_r2"/>
</dbReference>
<dbReference type="Gene3D" id="1.10.10.10">
    <property type="entry name" value="Winged helix-like DNA-binding domain superfamily/Winged helix DNA-binding domain"/>
    <property type="match status" value="1"/>
</dbReference>
<dbReference type="EMBL" id="JBHSON010000058">
    <property type="protein sequence ID" value="MFC5750760.1"/>
    <property type="molecule type" value="Genomic_DNA"/>
</dbReference>
<keyword evidence="4" id="KW-0238">DNA-binding</keyword>
<dbReference type="Gene3D" id="1.10.1740.10">
    <property type="match status" value="1"/>
</dbReference>
<dbReference type="InterPro" id="IPR036388">
    <property type="entry name" value="WH-like_DNA-bd_sf"/>
</dbReference>
<gene>
    <name evidence="8" type="ORF">ACFPZN_34515</name>
</gene>
<sequence length="641" mass="68040">MPRWSSFDTAADRRLVHRLNEGDDGALAALYDGYAERLYDYVLSLSGEYKIAADIVHDTFIDACRRAPRMRDHVHLRSWLYGAARRRCVLRGRPRALFWEPDVEFGEPPALMAAEPARAGAGGNARGLGRRPGGPPLPRRRPKEDGGSARTEIPAAEEPELPPSAELRRLLDASLGRLDPGDQEALLLAVRHGLLPSEIGIVLGISSRRAAARVARSRSALESAYETELMLLTERCVAERRTPPAVEVADAEAELLARTESVQGRAEDEQASTVVGGAAAKKPPVPEPDDTEGDDEDGQAAQERSERRRGPASRRTAAGVLPGRARRSAPPSRRPPQRGNAPSSGGPGGAKRAAGRRTQQPPGGAAFDDHACDDCDRRAAVYPAALLALAPSPVLPAALRHRVVHTATDPELAGYRADIAARGGGLTPAGLPSQPDMPSPFTKRWLFAGGGMAGALVTAVLAALMMGPGLGNPTIYWPPFHTRPQPSITEQSPGAQGHERDQRRPPQAQAPSAPGARPPLNPQSNERETPRPSPTVPAPPAPPRPGTLAVSPAKVELYGTKTGSVRVSALRGPVEWNAVSSSEQVSVSQPRGDLDRDGTADLTITLSTGLINLPGEATVTFIDPTTGDSRQVTVVWGASLL</sequence>
<keyword evidence="9" id="KW-1185">Reference proteome</keyword>
<feature type="compositionally biased region" description="Polar residues" evidence="6">
    <location>
        <begin position="484"/>
        <end position="494"/>
    </location>
</feature>
<feature type="compositionally biased region" description="Low complexity" evidence="6">
    <location>
        <begin position="505"/>
        <end position="515"/>
    </location>
</feature>
<comment type="similarity">
    <text evidence="1">Belongs to the sigma-70 factor family. ECF subfamily.</text>
</comment>
<evidence type="ECO:0000313" key="8">
    <source>
        <dbReference type="EMBL" id="MFC5750760.1"/>
    </source>
</evidence>
<reference evidence="9" key="1">
    <citation type="journal article" date="2019" name="Int. J. Syst. Evol. Microbiol.">
        <title>The Global Catalogue of Microorganisms (GCM) 10K type strain sequencing project: providing services to taxonomists for standard genome sequencing and annotation.</title>
        <authorList>
            <consortium name="The Broad Institute Genomics Platform"/>
            <consortium name="The Broad Institute Genome Sequencing Center for Infectious Disease"/>
            <person name="Wu L."/>
            <person name="Ma J."/>
        </authorList>
    </citation>
    <scope>NUCLEOTIDE SEQUENCE [LARGE SCALE GENOMIC DNA]</scope>
    <source>
        <strain evidence="9">KCTC 42087</strain>
    </source>
</reference>
<dbReference type="PANTHER" id="PTHR43133">
    <property type="entry name" value="RNA POLYMERASE ECF-TYPE SIGMA FACTO"/>
    <property type="match status" value="1"/>
</dbReference>
<feature type="region of interest" description="Disordered" evidence="6">
    <location>
        <begin position="477"/>
        <end position="549"/>
    </location>
</feature>
<feature type="region of interest" description="Disordered" evidence="6">
    <location>
        <begin position="259"/>
        <end position="369"/>
    </location>
</feature>
<dbReference type="SUPFAM" id="SSF88659">
    <property type="entry name" value="Sigma3 and sigma4 domains of RNA polymerase sigma factors"/>
    <property type="match status" value="1"/>
</dbReference>
<feature type="domain" description="RNA polymerase sigma-70 region 2" evidence="7">
    <location>
        <begin position="30"/>
        <end position="89"/>
    </location>
</feature>
<evidence type="ECO:0000256" key="1">
    <source>
        <dbReference type="ARBA" id="ARBA00010641"/>
    </source>
</evidence>
<evidence type="ECO:0000256" key="2">
    <source>
        <dbReference type="ARBA" id="ARBA00023015"/>
    </source>
</evidence>
<keyword evidence="3" id="KW-0731">Sigma factor</keyword>
<evidence type="ECO:0000256" key="4">
    <source>
        <dbReference type="ARBA" id="ARBA00023125"/>
    </source>
</evidence>
<dbReference type="RefSeq" id="WP_378286519.1">
    <property type="nucleotide sequence ID" value="NZ_JBHSON010000058.1"/>
</dbReference>
<dbReference type="Proteomes" id="UP001596074">
    <property type="component" value="Unassembled WGS sequence"/>
</dbReference>